<evidence type="ECO:0000313" key="11">
    <source>
        <dbReference type="EMBL" id="TKT09127.1"/>
    </source>
</evidence>
<feature type="domain" description="Prenyltransferase alpha-alpha toroid" evidence="10">
    <location>
        <begin position="65"/>
        <end position="178"/>
    </location>
</feature>
<evidence type="ECO:0000256" key="1">
    <source>
        <dbReference type="ARBA" id="ARBA00001947"/>
    </source>
</evidence>
<name>A0A4U5X292_STRGB</name>
<dbReference type="RefSeq" id="WP_137301078.1">
    <property type="nucleotide sequence ID" value="NZ_BMVD01000001.1"/>
</dbReference>
<organism evidence="11 12">
    <name type="scientific">Streptomyces galbus</name>
    <dbReference type="NCBI Taxonomy" id="33898"/>
    <lineage>
        <taxon>Bacteria</taxon>
        <taxon>Bacillati</taxon>
        <taxon>Actinomycetota</taxon>
        <taxon>Actinomycetes</taxon>
        <taxon>Kitasatosporales</taxon>
        <taxon>Streptomycetaceae</taxon>
        <taxon>Streptomyces</taxon>
    </lineage>
</organism>
<comment type="cofactor">
    <cofactor evidence="1">
        <name>Zn(2+)</name>
        <dbReference type="ChEBI" id="CHEBI:29105"/>
    </cofactor>
</comment>
<dbReference type="GO" id="GO:0008318">
    <property type="term" value="F:protein prenyltransferase activity"/>
    <property type="evidence" value="ECO:0007669"/>
    <property type="project" value="InterPro"/>
</dbReference>
<dbReference type="Gene3D" id="1.50.10.20">
    <property type="match status" value="3"/>
</dbReference>
<dbReference type="CDD" id="cd00688">
    <property type="entry name" value="ISOPREN_C2_like"/>
    <property type="match status" value="2"/>
</dbReference>
<accession>A0A4U5X292</accession>
<keyword evidence="6" id="KW-0677">Repeat</keyword>
<dbReference type="EMBL" id="SZPR01000012">
    <property type="protein sequence ID" value="TKT09127.1"/>
    <property type="molecule type" value="Genomic_DNA"/>
</dbReference>
<feature type="domain" description="Prenyltransferase alpha-alpha toroid" evidence="10">
    <location>
        <begin position="461"/>
        <end position="539"/>
    </location>
</feature>
<keyword evidence="3" id="KW-0637">Prenyltransferase</keyword>
<keyword evidence="4 11" id="KW-0808">Transferase</keyword>
<reference evidence="11 12" key="1">
    <citation type="submission" date="2019-04" db="EMBL/GenBank/DDBJ databases">
        <title>Streptomyces lasaliensis sp.nov., an Actinomycete isolated from soil which produces the polyether antibiotic lasalocid.</title>
        <authorList>
            <person name="Erwin G."/>
            <person name="Haber C."/>
        </authorList>
    </citation>
    <scope>NUCLEOTIDE SEQUENCE [LARGE SCALE GENOMIC DNA]</scope>
    <source>
        <strain evidence="11 12">DSM 40089</strain>
    </source>
</reference>
<evidence type="ECO:0000256" key="6">
    <source>
        <dbReference type="ARBA" id="ARBA00022737"/>
    </source>
</evidence>
<dbReference type="Pfam" id="PF00432">
    <property type="entry name" value="Prenyltrans"/>
    <property type="match status" value="4"/>
</dbReference>
<comment type="caution">
    <text evidence="11">The sequence shown here is derived from an EMBL/GenBank/DDBJ whole genome shotgun (WGS) entry which is preliminary data.</text>
</comment>
<feature type="domain" description="Prenyltransferase alpha-alpha toroid" evidence="10">
    <location>
        <begin position="190"/>
        <end position="307"/>
    </location>
</feature>
<dbReference type="AlphaFoldDB" id="A0A4U5X292"/>
<evidence type="ECO:0000256" key="2">
    <source>
        <dbReference type="ARBA" id="ARBA00010497"/>
    </source>
</evidence>
<dbReference type="InterPro" id="IPR045089">
    <property type="entry name" value="PGGT1B-like"/>
</dbReference>
<evidence type="ECO:0000256" key="3">
    <source>
        <dbReference type="ARBA" id="ARBA00022602"/>
    </source>
</evidence>
<dbReference type="SUPFAM" id="SSF48239">
    <property type="entry name" value="Terpenoid cyclases/Protein prenyltransferases"/>
    <property type="match status" value="2"/>
</dbReference>
<dbReference type="GO" id="GO:0046872">
    <property type="term" value="F:metal ion binding"/>
    <property type="evidence" value="ECO:0007669"/>
    <property type="project" value="UniProtKB-KW"/>
</dbReference>
<evidence type="ECO:0000256" key="5">
    <source>
        <dbReference type="ARBA" id="ARBA00022723"/>
    </source>
</evidence>
<sequence length="577" mass="61435">MNHDVLLRSSGVVSGESDLWCTYAAVRTLSWLGRTGDLPSPETVAGFLASRRNTDGGFAWSAGMTSDAWATYYCTQALAELPADVRGTTGEASSAWVWSTLHADGGFAMTPGQTSDVWATYYAVRTLVEIYGERPPEALFDWLAALQAEDGGLAWSPAHAKNGTSDVRACYYAVTAWSTATGGRGPLPWNRERLTAWIRARQSTAGGFTFQAGDTTDCLWATFRATGALARLGERPRDPEGCVAWIRQRLHPDGSFTRWPGYPVPDVWAAFCAVGALRELGTDLDEVADGVVRTVLSFRTPQGGFTYRAPGFASDVLTTSAHLLAGRFTDAGARDALRWTESCVLPNESGVMYMPGRGSEVRCTLWALSAGAFRDDAPARAAVADWLTDAIQNPDGGFGYWEGRASDMVSTCAAAEVLRLTTGEPPAAALHGIAGYVASCETEPGRYANVPGGRSTLRATLQGLRALHRATDSADGARVADALARHRVRGGGFANEGNRVPDLLSTYEAVLTADVFGLPLDAGHLAAFLDSVRTADAGFAWTPLMATSGGPLADCLGRRLELRLSSARHALPPLALS</sequence>
<evidence type="ECO:0000256" key="9">
    <source>
        <dbReference type="ARBA" id="ARBA00032766"/>
    </source>
</evidence>
<dbReference type="InterPro" id="IPR001330">
    <property type="entry name" value="Prenyltrans"/>
</dbReference>
<dbReference type="PANTHER" id="PTHR11774">
    <property type="entry name" value="GERANYLGERANYL TRANSFERASE TYPE BETA SUBUNIT"/>
    <property type="match status" value="1"/>
</dbReference>
<proteinExistence type="inferred from homology"/>
<dbReference type="PANTHER" id="PTHR11774:SF11">
    <property type="entry name" value="GERANYLGERANYL TRANSFERASE TYPE-2 SUBUNIT BETA"/>
    <property type="match status" value="1"/>
</dbReference>
<comment type="similarity">
    <text evidence="2">Belongs to the protein prenyltransferase subunit beta family.</text>
</comment>
<keyword evidence="5" id="KW-0479">Metal-binding</keyword>
<evidence type="ECO:0000256" key="4">
    <source>
        <dbReference type="ARBA" id="ARBA00022679"/>
    </source>
</evidence>
<evidence type="ECO:0000313" key="12">
    <source>
        <dbReference type="Proteomes" id="UP000308632"/>
    </source>
</evidence>
<gene>
    <name evidence="11" type="ORF">E4U92_16285</name>
</gene>
<evidence type="ECO:0000259" key="10">
    <source>
        <dbReference type="Pfam" id="PF00432"/>
    </source>
</evidence>
<evidence type="ECO:0000256" key="8">
    <source>
        <dbReference type="ARBA" id="ARBA00030816"/>
    </source>
</evidence>
<feature type="domain" description="Prenyltransferase alpha-alpha toroid" evidence="10">
    <location>
        <begin position="320"/>
        <end position="456"/>
    </location>
</feature>
<protein>
    <recommendedName>
        <fullName evidence="8">Geranylgeranyl transferase type II subunit beta</fullName>
    </recommendedName>
    <alternativeName>
        <fullName evidence="9">Type II protein geranyl-geranyltransferase subunit beta</fullName>
    </alternativeName>
</protein>
<dbReference type="InterPro" id="IPR008930">
    <property type="entry name" value="Terpenoid_cyclase/PrenylTrfase"/>
</dbReference>
<dbReference type="Proteomes" id="UP000308632">
    <property type="component" value="Unassembled WGS sequence"/>
</dbReference>
<keyword evidence="7" id="KW-0862">Zinc</keyword>
<evidence type="ECO:0000256" key="7">
    <source>
        <dbReference type="ARBA" id="ARBA00022833"/>
    </source>
</evidence>